<evidence type="ECO:0000256" key="3">
    <source>
        <dbReference type="ARBA" id="ARBA00022679"/>
    </source>
</evidence>
<dbReference type="InterPro" id="IPR050953">
    <property type="entry name" value="N4_N6_ade-DNA_methylase"/>
</dbReference>
<keyword evidence="5" id="KW-0680">Restriction system</keyword>
<accession>A0A5J4SJ13</accession>
<dbReference type="SUPFAM" id="SSF53335">
    <property type="entry name" value="S-adenosyl-L-methionine-dependent methyltransferases"/>
    <property type="match status" value="1"/>
</dbReference>
<keyword evidence="6" id="KW-0238">DNA-binding</keyword>
<dbReference type="EC" id="2.1.1.72" evidence="1"/>
<evidence type="ECO:0000256" key="7">
    <source>
        <dbReference type="ARBA" id="ARBA00047942"/>
    </source>
</evidence>
<dbReference type="Gene3D" id="3.40.50.150">
    <property type="entry name" value="Vaccinia Virus protein VP39"/>
    <property type="match status" value="2"/>
</dbReference>
<dbReference type="Pfam" id="PF12950">
    <property type="entry name" value="TaqI_C"/>
    <property type="match status" value="1"/>
</dbReference>
<protein>
    <recommendedName>
        <fullName evidence="1">site-specific DNA-methyltransferase (adenine-specific)</fullName>
        <ecNumber evidence="1">2.1.1.72</ecNumber>
    </recommendedName>
</protein>
<dbReference type="InterPro" id="IPR025931">
    <property type="entry name" value="TaqI_C"/>
</dbReference>
<reference evidence="11" key="1">
    <citation type="submission" date="2019-03" db="EMBL/GenBank/DDBJ databases">
        <title>Single cell metagenomics reveals metabolic interactions within the superorganism composed of flagellate Streblomastix strix and complex community of Bacteroidetes bacteria on its surface.</title>
        <authorList>
            <person name="Treitli S.C."/>
            <person name="Kolisko M."/>
            <person name="Husnik F."/>
            <person name="Keeling P."/>
            <person name="Hampl V."/>
        </authorList>
    </citation>
    <scope>NUCLEOTIDE SEQUENCE</scope>
    <source>
        <strain evidence="11">STM</strain>
    </source>
</reference>
<dbReference type="PANTHER" id="PTHR33841">
    <property type="entry name" value="DNA METHYLTRANSFERASE YEEA-RELATED"/>
    <property type="match status" value="1"/>
</dbReference>
<dbReference type="GO" id="GO:0009007">
    <property type="term" value="F:site-specific DNA-methyltransferase (adenine-specific) activity"/>
    <property type="evidence" value="ECO:0007669"/>
    <property type="project" value="UniProtKB-EC"/>
</dbReference>
<feature type="domain" description="TaqI-like C-terminal specificity" evidence="9">
    <location>
        <begin position="950"/>
        <end position="1079"/>
    </location>
</feature>
<evidence type="ECO:0000313" key="10">
    <source>
        <dbReference type="EMBL" id="KAA6346191.1"/>
    </source>
</evidence>
<name>A0A5J4SJ13_9ZZZZ</name>
<dbReference type="GO" id="GO:0009307">
    <property type="term" value="P:DNA restriction-modification system"/>
    <property type="evidence" value="ECO:0007669"/>
    <property type="project" value="UniProtKB-KW"/>
</dbReference>
<keyword evidence="3" id="KW-0808">Transferase</keyword>
<evidence type="ECO:0000256" key="2">
    <source>
        <dbReference type="ARBA" id="ARBA00022603"/>
    </source>
</evidence>
<dbReference type="GO" id="GO:0032259">
    <property type="term" value="P:methylation"/>
    <property type="evidence" value="ECO:0007669"/>
    <property type="project" value="UniProtKB-KW"/>
</dbReference>
<dbReference type="Pfam" id="PF07669">
    <property type="entry name" value="Eco57I"/>
    <property type="match status" value="1"/>
</dbReference>
<dbReference type="PRINTS" id="PR00507">
    <property type="entry name" value="N12N6MTFRASE"/>
</dbReference>
<evidence type="ECO:0000256" key="4">
    <source>
        <dbReference type="ARBA" id="ARBA00022691"/>
    </source>
</evidence>
<dbReference type="EMBL" id="SNRY01000139">
    <property type="protein sequence ID" value="KAA6346191.1"/>
    <property type="molecule type" value="Genomic_DNA"/>
</dbReference>
<evidence type="ECO:0000256" key="6">
    <source>
        <dbReference type="ARBA" id="ARBA00023125"/>
    </source>
</evidence>
<evidence type="ECO:0000256" key="1">
    <source>
        <dbReference type="ARBA" id="ARBA00011900"/>
    </source>
</evidence>
<evidence type="ECO:0000313" key="11">
    <source>
        <dbReference type="EMBL" id="KAA6346206.1"/>
    </source>
</evidence>
<dbReference type="InterPro" id="IPR002052">
    <property type="entry name" value="DNA_methylase_N6_adenine_CS"/>
</dbReference>
<keyword evidence="4" id="KW-0949">S-adenosyl-L-methionine</keyword>
<dbReference type="PROSITE" id="PS00092">
    <property type="entry name" value="N6_MTASE"/>
    <property type="match status" value="1"/>
</dbReference>
<dbReference type="InterPro" id="IPR011639">
    <property type="entry name" value="MethylTrfase_TaqI-like_dom"/>
</dbReference>
<organism evidence="11">
    <name type="scientific">termite gut metagenome</name>
    <dbReference type="NCBI Taxonomy" id="433724"/>
    <lineage>
        <taxon>unclassified sequences</taxon>
        <taxon>metagenomes</taxon>
        <taxon>organismal metagenomes</taxon>
    </lineage>
</organism>
<dbReference type="InterPro" id="IPR029063">
    <property type="entry name" value="SAM-dependent_MTases_sf"/>
</dbReference>
<dbReference type="GO" id="GO:0003677">
    <property type="term" value="F:DNA binding"/>
    <property type="evidence" value="ECO:0007669"/>
    <property type="project" value="UniProtKB-KW"/>
</dbReference>
<comment type="catalytic activity">
    <reaction evidence="7">
        <text>a 2'-deoxyadenosine in DNA + S-adenosyl-L-methionine = an N(6)-methyl-2'-deoxyadenosine in DNA + S-adenosyl-L-homocysteine + H(+)</text>
        <dbReference type="Rhea" id="RHEA:15197"/>
        <dbReference type="Rhea" id="RHEA-COMP:12418"/>
        <dbReference type="Rhea" id="RHEA-COMP:12419"/>
        <dbReference type="ChEBI" id="CHEBI:15378"/>
        <dbReference type="ChEBI" id="CHEBI:57856"/>
        <dbReference type="ChEBI" id="CHEBI:59789"/>
        <dbReference type="ChEBI" id="CHEBI:90615"/>
        <dbReference type="ChEBI" id="CHEBI:90616"/>
        <dbReference type="EC" id="2.1.1.72"/>
    </reaction>
</comment>
<gene>
    <name evidence="10" type="ORF">EZS27_006269</name>
    <name evidence="11" type="ORF">EZS27_006284</name>
</gene>
<sequence length="1196" mass="139697">MEKNRAITIIEDAFDKAFNKESFTLFIKNLLNNIDASENKYREYRGNMIKESFRPHIVQYTRIGEYIDPHELAMDILAIEVTEESKLDQARTSLRNFVIDHLGKFEKDYALAAFYSKTDRGQNWRFSFIKLEHQTTIESGKIKHQKIFTPARRYSFLVGEDEKSHTAKRQLLPLLQNVYNNPLIEDIEKAFSIEVVTNDFFEQYKELFLHISDYFNKDNKQIRDILQLAGTDISRFTKKLLGQIVFLYFLQKKGWLGVFREENWGKGQKNFLQLLFNKAKAEGKNFYKDYLQYLFYEALARQHGDNNYYERFDCCIPFLNGGLFEADYDWKETPIHIPNTLFRNEEKIKKTGDVGTGILDVFDRYNFTIREDEPLEKEVAIDPEMLGKVFENMLEIKERKSKGAFYTPREVVHYMCQESLIYYLNNAINHEDSEIVPKEDIEVFVHNGILFLENDERVVEKGKETDNYNYRLPESIRINANGLDKLLTNIKICDPAIGSGAFPIGLLHELVNLQLILRKHLSSDYLSQKSNIIGLKPEDCHSDKYIYRIKRHSIQESIYGVDIDASAIDIARLRLWLSLVVDEENFDNIEALPNLDYKIVIGDSLISKFGDGIIEVEWDKKTSVGTAKFYVETVQKLLKDISEKQKVFFRTINITEKNYLRKEIRNLKLDILYNQLFFNREAYINKTSIRGGFSLTAKDIHYNSERKLAIEKIDKTLERIEFLKNNPQELFNYFDWKLDFPNVMNPMLVEEDKSGFDIVIGNPPYISYYGNKGQKLTEGEKTSFLFAYEHIKHINDRINSMNLMTEKGIKLLNRNGFLTFITNKTLSVLPSYQSIREYLLKNTEIVYLITNLTPFKAIVDCIVFGICFKNVNLNIKYYSGQLNDFSLVKKTIFQSNPKYELHQSEFGNIINIIEKQTLPLGNLITINRGVNIGGCFDDFFSPIPQNGYYKYLSGTKNIKPFYYEWEESDGYFKFDTRLEQKLKLAGATIALGNPERYVKSRLFIPESGQQIMAAYSTERIYGSYGLLIGSSSNEDSLYYSLLLLNSEIITFYAIQKELLRKGKKATPHIGTKGLKTIPIPILMANNHLIIKWLSRYLYYICKKQNRLLHVNFFKMIANSIVYELYFPEEIHAANKGIIEYLHDLKPISDSMTNEQKLAIINSEFERLYDPYHPVRNNVETIENVEIVRIIKESLKK</sequence>
<dbReference type="AlphaFoldDB" id="A0A5J4SJ13"/>
<evidence type="ECO:0000259" key="8">
    <source>
        <dbReference type="Pfam" id="PF07669"/>
    </source>
</evidence>
<feature type="domain" description="Type II methyltransferase M.TaqI-like" evidence="8">
    <location>
        <begin position="556"/>
        <end position="849"/>
    </location>
</feature>
<proteinExistence type="predicted"/>
<comment type="caution">
    <text evidence="11">The sequence shown here is derived from an EMBL/GenBank/DDBJ whole genome shotgun (WGS) entry which is preliminary data.</text>
</comment>
<keyword evidence="2" id="KW-0489">Methyltransferase</keyword>
<evidence type="ECO:0000259" key="9">
    <source>
        <dbReference type="Pfam" id="PF12950"/>
    </source>
</evidence>
<dbReference type="PANTHER" id="PTHR33841:SF1">
    <property type="entry name" value="DNA METHYLTRANSFERASE A"/>
    <property type="match status" value="1"/>
</dbReference>
<evidence type="ECO:0000256" key="5">
    <source>
        <dbReference type="ARBA" id="ARBA00022747"/>
    </source>
</evidence>
<dbReference type="EMBL" id="SNRY01000139">
    <property type="protein sequence ID" value="KAA6346206.1"/>
    <property type="molecule type" value="Genomic_DNA"/>
</dbReference>